<dbReference type="PANTHER" id="PTHR31616:SF0">
    <property type="entry name" value="GLUCAN 1,4-ALPHA-GLUCOSIDASE"/>
    <property type="match status" value="1"/>
</dbReference>
<sequence>MDFAVIGNCTIAAIINKMARHVWFCFPRLDSDPAFNALVNDPDPQSGFMDVQLDRFASSEQRYLRNTAVVETILTAEDGASLRIVDFAPRFKRFGRQFRPPMIIRRIEPLNGRCRITVRLRPSFGYGTMQPNKTFGSNHMRFVSGAAVLRLTTDIPVSYIDQEVSFILHRPVNLFLGSDESVPERPDTLARQFLEETVGYWQDWVRDLAVPFEWQSAVIRAAITLKLCSYEDTGAIVAALTTSLPEHAGSGRNWDYRYCWMRDAFFTVHSLNRLGATLTMENYLTYVLDAVLSTDLGELAPLYPIVPGSSTEEIISSGLRGFQGMGPVRIGNAAAGQRQNDIYGSVILAAAQMFWDDRLPRPGDLSLYHQLRPIGIMAQRLALEPDAGIWEYRGRSRPHTFSAMMCWAAVHRLGLIAGKVGETDDAAQWLGSAMELREKIIARAWNEQGGYFAGSLGGSEVDAALLLMPEIGLVSYNDPHFLATLRIIEQRLLRNGLMMRYAEADDFGMPESAFLVCSFWYVDTLVACGRHQEARDLFQRILDLRNHVGLLSEDVALDSGELWGNFPQTYSMVGLIHSALRLSRSWEEGVWRVS</sequence>
<evidence type="ECO:0000313" key="4">
    <source>
        <dbReference type="Proteomes" id="UP001279642"/>
    </source>
</evidence>
<dbReference type="SUPFAM" id="SSF48208">
    <property type="entry name" value="Six-hairpin glycosidases"/>
    <property type="match status" value="1"/>
</dbReference>
<gene>
    <name evidence="3" type="ORF">SMD27_15210</name>
</gene>
<dbReference type="Pfam" id="PF00723">
    <property type="entry name" value="Glyco_hydro_15"/>
    <property type="match status" value="1"/>
</dbReference>
<dbReference type="Pfam" id="PF19291">
    <property type="entry name" value="TREH_N"/>
    <property type="match status" value="1"/>
</dbReference>
<evidence type="ECO:0000313" key="3">
    <source>
        <dbReference type="EMBL" id="MDY0884194.1"/>
    </source>
</evidence>
<dbReference type="InterPro" id="IPR008928">
    <property type="entry name" value="6-hairpin_glycosidase_sf"/>
</dbReference>
<name>A0ABU5EDQ2_9PROT</name>
<evidence type="ECO:0000259" key="2">
    <source>
        <dbReference type="Pfam" id="PF19291"/>
    </source>
</evidence>
<proteinExistence type="predicted"/>
<dbReference type="PANTHER" id="PTHR31616">
    <property type="entry name" value="TREHALASE"/>
    <property type="match status" value="1"/>
</dbReference>
<dbReference type="InterPro" id="IPR045582">
    <property type="entry name" value="Trehalase-like_N"/>
</dbReference>
<keyword evidence="3" id="KW-0378">Hydrolase</keyword>
<dbReference type="InterPro" id="IPR011613">
    <property type="entry name" value="GH15-like"/>
</dbReference>
<dbReference type="EMBL" id="JAXCLW010000004">
    <property type="protein sequence ID" value="MDY0884194.1"/>
    <property type="molecule type" value="Genomic_DNA"/>
</dbReference>
<dbReference type="GO" id="GO:0016787">
    <property type="term" value="F:hydrolase activity"/>
    <property type="evidence" value="ECO:0007669"/>
    <property type="project" value="UniProtKB-KW"/>
</dbReference>
<dbReference type="InterPro" id="IPR012341">
    <property type="entry name" value="6hp_glycosidase-like_sf"/>
</dbReference>
<dbReference type="RefSeq" id="WP_320509264.1">
    <property type="nucleotide sequence ID" value="NZ_JAXCLW010000004.1"/>
</dbReference>
<accession>A0ABU5EDQ2</accession>
<feature type="domain" description="GH15-like" evidence="1">
    <location>
        <begin position="216"/>
        <end position="578"/>
    </location>
</feature>
<comment type="caution">
    <text evidence="3">The sequence shown here is derived from an EMBL/GenBank/DDBJ whole genome shotgun (WGS) entry which is preliminary data.</text>
</comment>
<dbReference type="Gene3D" id="1.50.10.10">
    <property type="match status" value="1"/>
</dbReference>
<dbReference type="Proteomes" id="UP001279642">
    <property type="component" value="Unassembled WGS sequence"/>
</dbReference>
<reference evidence="3 4" key="1">
    <citation type="journal article" date="2016" name="Antonie Van Leeuwenhoek">
        <title>Dongia soli sp. nov., isolated from soil from Dokdo, Korea.</title>
        <authorList>
            <person name="Kim D.U."/>
            <person name="Lee H."/>
            <person name="Kim H."/>
            <person name="Kim S.G."/>
            <person name="Ka J.O."/>
        </authorList>
    </citation>
    <scope>NUCLEOTIDE SEQUENCE [LARGE SCALE GENOMIC DNA]</scope>
    <source>
        <strain evidence="3 4">D78</strain>
    </source>
</reference>
<keyword evidence="4" id="KW-1185">Reference proteome</keyword>
<protein>
    <submittedName>
        <fullName evidence="3">Glycoside hydrolase family 15 protein</fullName>
    </submittedName>
</protein>
<organism evidence="3 4">
    <name type="scientific">Dongia soli</name>
    <dbReference type="NCBI Taxonomy" id="600628"/>
    <lineage>
        <taxon>Bacteria</taxon>
        <taxon>Pseudomonadati</taxon>
        <taxon>Pseudomonadota</taxon>
        <taxon>Alphaproteobacteria</taxon>
        <taxon>Rhodospirillales</taxon>
        <taxon>Dongiaceae</taxon>
        <taxon>Dongia</taxon>
    </lineage>
</organism>
<feature type="domain" description="Trehalase-like N-terminal" evidence="2">
    <location>
        <begin position="5"/>
        <end position="130"/>
    </location>
</feature>
<evidence type="ECO:0000259" key="1">
    <source>
        <dbReference type="Pfam" id="PF00723"/>
    </source>
</evidence>